<accession>A0A1G7YE84</accession>
<feature type="transmembrane region" description="Helical" evidence="7">
    <location>
        <begin position="271"/>
        <end position="291"/>
    </location>
</feature>
<proteinExistence type="inferred from homology"/>
<dbReference type="PANTHER" id="PTHR43005:SF1">
    <property type="entry name" value="SPERMIDINE_PUTRESCINE TRANSPORT SYSTEM PERMEASE PROTEIN"/>
    <property type="match status" value="1"/>
</dbReference>
<keyword evidence="10" id="KW-1185">Reference proteome</keyword>
<dbReference type="STRING" id="440168.SAMN04487974_11382"/>
<gene>
    <name evidence="9" type="ORF">SAMN04487974_11382</name>
</gene>
<evidence type="ECO:0000256" key="4">
    <source>
        <dbReference type="ARBA" id="ARBA00022692"/>
    </source>
</evidence>
<dbReference type="SUPFAM" id="SSF161098">
    <property type="entry name" value="MetI-like"/>
    <property type="match status" value="1"/>
</dbReference>
<feature type="domain" description="ABC transmembrane type-1" evidence="8">
    <location>
        <begin position="70"/>
        <end position="290"/>
    </location>
</feature>
<feature type="transmembrane region" description="Helical" evidence="7">
    <location>
        <begin position="70"/>
        <end position="91"/>
    </location>
</feature>
<evidence type="ECO:0000256" key="6">
    <source>
        <dbReference type="ARBA" id="ARBA00023136"/>
    </source>
</evidence>
<evidence type="ECO:0000256" key="7">
    <source>
        <dbReference type="RuleBase" id="RU363032"/>
    </source>
</evidence>
<dbReference type="Gene3D" id="1.10.3720.10">
    <property type="entry name" value="MetI-like"/>
    <property type="match status" value="1"/>
</dbReference>
<sequence length="300" mass="33459">MERDKLIFCYVMVAPALILTVGLGIYPMLASMVMSFQLYDLLQINAVGTPFVGFENYIAVFQDPRFVQTIVNTVLFTIIAVVVSIAMGLFLSQVINANFKGRAVLRTLVFVPWFVPPVVASAIWMWLLQTERSPINHALQSMGLIDTDIRFLTDPSTFGPFSIPMMAVAAVRVWNGLPVIIIFLLAGLQSIPKGLYEAAEIDGASIMQKFWFVTLPMLRPVMSVLLALLVMNGLGQFEINYIMTRGGPQNLTNIMAVYSYQQAFMFFRFDYAAAASGVILLMTSVVCIFYVRAQSKDTLR</sequence>
<evidence type="ECO:0000256" key="1">
    <source>
        <dbReference type="ARBA" id="ARBA00004651"/>
    </source>
</evidence>
<dbReference type="PANTHER" id="PTHR43005">
    <property type="entry name" value="BLR7065 PROTEIN"/>
    <property type="match status" value="1"/>
</dbReference>
<dbReference type="EMBL" id="FNCS01000013">
    <property type="protein sequence ID" value="SDG94781.1"/>
    <property type="molecule type" value="Genomic_DNA"/>
</dbReference>
<feature type="transmembrane region" description="Helical" evidence="7">
    <location>
        <begin position="161"/>
        <end position="188"/>
    </location>
</feature>
<keyword evidence="3" id="KW-1003">Cell membrane</keyword>
<organism evidence="9 10">
    <name type="scientific">Pelagibacterium luteolum</name>
    <dbReference type="NCBI Taxonomy" id="440168"/>
    <lineage>
        <taxon>Bacteria</taxon>
        <taxon>Pseudomonadati</taxon>
        <taxon>Pseudomonadota</taxon>
        <taxon>Alphaproteobacteria</taxon>
        <taxon>Hyphomicrobiales</taxon>
        <taxon>Devosiaceae</taxon>
        <taxon>Pelagibacterium</taxon>
    </lineage>
</organism>
<evidence type="ECO:0000313" key="9">
    <source>
        <dbReference type="EMBL" id="SDG94781.1"/>
    </source>
</evidence>
<dbReference type="GO" id="GO:0055085">
    <property type="term" value="P:transmembrane transport"/>
    <property type="evidence" value="ECO:0007669"/>
    <property type="project" value="InterPro"/>
</dbReference>
<feature type="transmembrane region" description="Helical" evidence="7">
    <location>
        <begin position="209"/>
        <end position="231"/>
    </location>
</feature>
<dbReference type="GO" id="GO:0005886">
    <property type="term" value="C:plasma membrane"/>
    <property type="evidence" value="ECO:0007669"/>
    <property type="project" value="UniProtKB-SubCell"/>
</dbReference>
<comment type="subcellular location">
    <subcellularLocation>
        <location evidence="1 7">Cell membrane</location>
        <topology evidence="1 7">Multi-pass membrane protein</topology>
    </subcellularLocation>
</comment>
<dbReference type="AlphaFoldDB" id="A0A1G7YE84"/>
<keyword evidence="6 7" id="KW-0472">Membrane</keyword>
<evidence type="ECO:0000256" key="3">
    <source>
        <dbReference type="ARBA" id="ARBA00022475"/>
    </source>
</evidence>
<evidence type="ECO:0000313" key="10">
    <source>
        <dbReference type="Proteomes" id="UP000199495"/>
    </source>
</evidence>
<evidence type="ECO:0000256" key="5">
    <source>
        <dbReference type="ARBA" id="ARBA00022989"/>
    </source>
</evidence>
<evidence type="ECO:0000256" key="2">
    <source>
        <dbReference type="ARBA" id="ARBA00022448"/>
    </source>
</evidence>
<reference evidence="9 10" key="1">
    <citation type="submission" date="2016-10" db="EMBL/GenBank/DDBJ databases">
        <authorList>
            <person name="de Groot N.N."/>
        </authorList>
    </citation>
    <scope>NUCLEOTIDE SEQUENCE [LARGE SCALE GENOMIC DNA]</scope>
    <source>
        <strain evidence="9 10">CGMCC 1.10267</strain>
    </source>
</reference>
<dbReference type="RefSeq" id="WP_210183944.1">
    <property type="nucleotide sequence ID" value="NZ_FNCS01000013.1"/>
</dbReference>
<dbReference type="CDD" id="cd06261">
    <property type="entry name" value="TM_PBP2"/>
    <property type="match status" value="1"/>
</dbReference>
<keyword evidence="2 7" id="KW-0813">Transport</keyword>
<keyword evidence="5 7" id="KW-1133">Transmembrane helix</keyword>
<name>A0A1G7YE84_9HYPH</name>
<dbReference type="Pfam" id="PF00528">
    <property type="entry name" value="BPD_transp_1"/>
    <property type="match status" value="1"/>
</dbReference>
<keyword evidence="4 7" id="KW-0812">Transmembrane</keyword>
<protein>
    <submittedName>
        <fullName evidence="9">Carbohydrate ABC transporter membrane protein 1, CUT1 family</fullName>
    </submittedName>
</protein>
<dbReference type="InterPro" id="IPR000515">
    <property type="entry name" value="MetI-like"/>
</dbReference>
<dbReference type="PROSITE" id="PS50928">
    <property type="entry name" value="ABC_TM1"/>
    <property type="match status" value="1"/>
</dbReference>
<comment type="similarity">
    <text evidence="7">Belongs to the binding-protein-dependent transport system permease family.</text>
</comment>
<evidence type="ECO:0000259" key="8">
    <source>
        <dbReference type="PROSITE" id="PS50928"/>
    </source>
</evidence>
<dbReference type="InterPro" id="IPR035906">
    <property type="entry name" value="MetI-like_sf"/>
</dbReference>
<dbReference type="Proteomes" id="UP000199495">
    <property type="component" value="Unassembled WGS sequence"/>
</dbReference>
<feature type="transmembrane region" description="Helical" evidence="7">
    <location>
        <begin position="103"/>
        <end position="127"/>
    </location>
</feature>
<feature type="transmembrane region" description="Helical" evidence="7">
    <location>
        <begin position="7"/>
        <end position="29"/>
    </location>
</feature>